<evidence type="ECO:0000313" key="4">
    <source>
        <dbReference type="EMBL" id="QCP34567.1"/>
    </source>
</evidence>
<dbReference type="RefSeq" id="WP_137328092.1">
    <property type="nucleotide sequence ID" value="NZ_CP040058.1"/>
</dbReference>
<comment type="cofactor">
    <cofactor evidence="2">
        <name>FAD</name>
        <dbReference type="ChEBI" id="CHEBI:57692"/>
    </cofactor>
    <text evidence="2">Binds 1 FAD per dimer.</text>
</comment>
<evidence type="ECO:0000313" key="5">
    <source>
        <dbReference type="Proteomes" id="UP000298653"/>
    </source>
</evidence>
<dbReference type="InterPro" id="IPR014730">
    <property type="entry name" value="ETF_a/b_N"/>
</dbReference>
<evidence type="ECO:0000256" key="2">
    <source>
        <dbReference type="PIRSR" id="PIRSR000089-1"/>
    </source>
</evidence>
<dbReference type="PANTHER" id="PTHR43153">
    <property type="entry name" value="ELECTRON TRANSFER FLAVOPROTEIN ALPHA"/>
    <property type="match status" value="1"/>
</dbReference>
<keyword evidence="5" id="KW-1185">Reference proteome</keyword>
<dbReference type="GO" id="GO:0033539">
    <property type="term" value="P:fatty acid beta-oxidation using acyl-CoA dehydrogenase"/>
    <property type="evidence" value="ECO:0007669"/>
    <property type="project" value="TreeGrafter"/>
</dbReference>
<feature type="domain" description="Electron transfer flavoprotein alpha/beta-subunit N-terminal" evidence="3">
    <location>
        <begin position="7"/>
        <end position="191"/>
    </location>
</feature>
<sequence length="326" mass="35329">MERVSKILIIGEIQNGQPAPVTLELLGEGEKIASSLNAKLLLAVAGSGIQEILSELLQYPVDRIIAVDHPRMELDQTETHARVLEAVIREHEPDMILGGATLSGKVLLPMLAAVLGTEVVTDAADLEIDKETGKLLISKPAFDGKRMSIVSMPKAHVQIVSVKPGIFEKACRTERKRGGITMVAADWLEDIKERKKMLELITEDGNKISLEDSKIIAAGGRGLKGPEGFELLTRFAREIGAQVGCTRPCVDAGWTSPEQQIGQTGFTTKPDLYLAFGISGAIQHMTGVRAKTVIAVNNNPNAAIFNYCDYGIVGDAQKILRELLRE</sequence>
<feature type="binding site" evidence="2">
    <location>
        <position position="221"/>
    </location>
    <ligand>
        <name>FAD</name>
        <dbReference type="ChEBI" id="CHEBI:57692"/>
    </ligand>
</feature>
<dbReference type="Pfam" id="PF00766">
    <property type="entry name" value="ETF_alpha"/>
    <property type="match status" value="1"/>
</dbReference>
<dbReference type="PIRSF" id="PIRSF000089">
    <property type="entry name" value="Electra_flavoP_a"/>
    <property type="match status" value="1"/>
</dbReference>
<feature type="binding site" evidence="2">
    <location>
        <begin position="277"/>
        <end position="284"/>
    </location>
    <ligand>
        <name>FAD</name>
        <dbReference type="ChEBI" id="CHEBI:57692"/>
    </ligand>
</feature>
<feature type="binding site" evidence="2">
    <location>
        <position position="297"/>
    </location>
    <ligand>
        <name>FAD</name>
        <dbReference type="ChEBI" id="CHEBI:57692"/>
    </ligand>
</feature>
<keyword evidence="2" id="KW-0285">Flavoprotein</keyword>
<dbReference type="Pfam" id="PF01012">
    <property type="entry name" value="ETF"/>
    <property type="match status" value="1"/>
</dbReference>
<dbReference type="InterPro" id="IPR014729">
    <property type="entry name" value="Rossmann-like_a/b/a_fold"/>
</dbReference>
<gene>
    <name evidence="4" type="ORF">AR1Y2_1113</name>
</gene>
<dbReference type="SUPFAM" id="SSF52467">
    <property type="entry name" value="DHS-like NAD/FAD-binding domain"/>
    <property type="match status" value="1"/>
</dbReference>
<dbReference type="Proteomes" id="UP000298653">
    <property type="component" value="Chromosome"/>
</dbReference>
<evidence type="ECO:0000259" key="3">
    <source>
        <dbReference type="SMART" id="SM00893"/>
    </source>
</evidence>
<accession>A0A4P8IDB2</accession>
<keyword evidence="2" id="KW-0274">FAD</keyword>
<dbReference type="SMART" id="SM00893">
    <property type="entry name" value="ETF"/>
    <property type="match status" value="1"/>
</dbReference>
<dbReference type="KEGG" id="arf:AR1Y2_1113"/>
<dbReference type="GO" id="GO:0009055">
    <property type="term" value="F:electron transfer activity"/>
    <property type="evidence" value="ECO:0007669"/>
    <property type="project" value="InterPro"/>
</dbReference>
<dbReference type="PANTHER" id="PTHR43153:SF1">
    <property type="entry name" value="ELECTRON TRANSFER FLAVOPROTEIN SUBUNIT ALPHA, MITOCHONDRIAL"/>
    <property type="match status" value="1"/>
</dbReference>
<name>A0A4P8IDB2_9FIRM</name>
<dbReference type="OrthoDB" id="8584059at2"/>
<dbReference type="CDD" id="cd01715">
    <property type="entry name" value="ETF_alpha"/>
    <property type="match status" value="1"/>
</dbReference>
<comment type="similarity">
    <text evidence="1">Belongs to the ETF alpha-subunit/FixB family.</text>
</comment>
<dbReference type="InterPro" id="IPR033947">
    <property type="entry name" value="ETF_alpha_N"/>
</dbReference>
<feature type="binding site" evidence="2">
    <location>
        <begin position="246"/>
        <end position="247"/>
    </location>
    <ligand>
        <name>FAD</name>
        <dbReference type="ChEBI" id="CHEBI:57692"/>
    </ligand>
</feature>
<dbReference type="Gene3D" id="3.40.50.1220">
    <property type="entry name" value="TPP-binding domain"/>
    <property type="match status" value="1"/>
</dbReference>
<organism evidence="4 5">
    <name type="scientific">Anaerostipes rhamnosivorans</name>
    <dbReference type="NCBI Taxonomy" id="1229621"/>
    <lineage>
        <taxon>Bacteria</taxon>
        <taxon>Bacillati</taxon>
        <taxon>Bacillota</taxon>
        <taxon>Clostridia</taxon>
        <taxon>Lachnospirales</taxon>
        <taxon>Lachnospiraceae</taxon>
        <taxon>Anaerostipes</taxon>
    </lineage>
</organism>
<feature type="binding site" evidence="2">
    <location>
        <begin position="260"/>
        <end position="264"/>
    </location>
    <ligand>
        <name>FAD</name>
        <dbReference type="ChEBI" id="CHEBI:57692"/>
    </ligand>
</feature>
<dbReference type="InterPro" id="IPR014731">
    <property type="entry name" value="ETF_asu_C"/>
</dbReference>
<proteinExistence type="inferred from homology"/>
<dbReference type="EMBL" id="CP040058">
    <property type="protein sequence ID" value="QCP34567.1"/>
    <property type="molecule type" value="Genomic_DNA"/>
</dbReference>
<dbReference type="AlphaFoldDB" id="A0A4P8IDB2"/>
<dbReference type="InterPro" id="IPR029035">
    <property type="entry name" value="DHS-like_NAD/FAD-binding_dom"/>
</dbReference>
<dbReference type="Gene3D" id="3.40.50.620">
    <property type="entry name" value="HUPs"/>
    <property type="match status" value="1"/>
</dbReference>
<reference evidence="4 5" key="1">
    <citation type="submission" date="2019-05" db="EMBL/GenBank/DDBJ databases">
        <title>Complete genome sequencing of Anaerostipes rhamnosivorans.</title>
        <authorList>
            <person name="Bui T.P.N."/>
            <person name="de Vos W.M."/>
        </authorList>
    </citation>
    <scope>NUCLEOTIDE SEQUENCE [LARGE SCALE GENOMIC DNA]</scope>
    <source>
        <strain evidence="4 5">1y2</strain>
    </source>
</reference>
<dbReference type="GO" id="GO:0050660">
    <property type="term" value="F:flavin adenine dinucleotide binding"/>
    <property type="evidence" value="ECO:0007669"/>
    <property type="project" value="InterPro"/>
</dbReference>
<evidence type="ECO:0000256" key="1">
    <source>
        <dbReference type="ARBA" id="ARBA00005817"/>
    </source>
</evidence>
<dbReference type="InterPro" id="IPR001308">
    <property type="entry name" value="ETF_a/FixB"/>
</dbReference>
<protein>
    <submittedName>
        <fullName evidence="4">Electron transfer flavoprotein, alpha subunit</fullName>
    </submittedName>
</protein>
<dbReference type="SUPFAM" id="SSF52402">
    <property type="entry name" value="Adenine nucleotide alpha hydrolases-like"/>
    <property type="match status" value="1"/>
</dbReference>